<feature type="domain" description="PI3K-ABD" evidence="2">
    <location>
        <begin position="1"/>
        <end position="58"/>
    </location>
</feature>
<dbReference type="Pfam" id="PF02192">
    <property type="entry name" value="PI3K_p85B"/>
    <property type="match status" value="1"/>
</dbReference>
<gene>
    <name evidence="3" type="ORF">M9458_046099</name>
</gene>
<organism evidence="3 4">
    <name type="scientific">Cirrhinus mrigala</name>
    <name type="common">Mrigala</name>
    <dbReference type="NCBI Taxonomy" id="683832"/>
    <lineage>
        <taxon>Eukaryota</taxon>
        <taxon>Metazoa</taxon>
        <taxon>Chordata</taxon>
        <taxon>Craniata</taxon>
        <taxon>Vertebrata</taxon>
        <taxon>Euteleostomi</taxon>
        <taxon>Actinopterygii</taxon>
        <taxon>Neopterygii</taxon>
        <taxon>Teleostei</taxon>
        <taxon>Ostariophysi</taxon>
        <taxon>Cypriniformes</taxon>
        <taxon>Cyprinidae</taxon>
        <taxon>Labeoninae</taxon>
        <taxon>Labeonini</taxon>
        <taxon>Cirrhinus</taxon>
    </lineage>
</organism>
<evidence type="ECO:0000259" key="2">
    <source>
        <dbReference type="PROSITE" id="PS51544"/>
    </source>
</evidence>
<dbReference type="Proteomes" id="UP001529510">
    <property type="component" value="Unassembled WGS sequence"/>
</dbReference>
<protein>
    <recommendedName>
        <fullName evidence="2">PI3K-ABD domain-containing protein</fullName>
    </recommendedName>
</protein>
<name>A0ABD0N8R5_CIRMR</name>
<dbReference type="EMBL" id="JAMKFB020000023">
    <property type="protein sequence ID" value="KAL0158023.1"/>
    <property type="molecule type" value="Genomic_DNA"/>
</dbReference>
<reference evidence="3 4" key="1">
    <citation type="submission" date="2024-05" db="EMBL/GenBank/DDBJ databases">
        <title>Genome sequencing and assembly of Indian major carp, Cirrhinus mrigala (Hamilton, 1822).</title>
        <authorList>
            <person name="Mohindra V."/>
            <person name="Chowdhury L.M."/>
            <person name="Lal K."/>
            <person name="Jena J.K."/>
        </authorList>
    </citation>
    <scope>NUCLEOTIDE SEQUENCE [LARGE SCALE GENOMIC DNA]</scope>
    <source>
        <strain evidence="3">CM1030</strain>
        <tissue evidence="3">Blood</tissue>
    </source>
</reference>
<comment type="caution">
    <text evidence="3">The sequence shown here is derived from an EMBL/GenBank/DDBJ whole genome shotgun (WGS) entry which is preliminary data.</text>
</comment>
<evidence type="ECO:0000256" key="1">
    <source>
        <dbReference type="PROSITE-ProRule" id="PRU00877"/>
    </source>
</evidence>
<dbReference type="PROSITE" id="PS51544">
    <property type="entry name" value="PI3K_ABD"/>
    <property type="match status" value="1"/>
</dbReference>
<dbReference type="SMART" id="SM00143">
    <property type="entry name" value="PI3K_p85B"/>
    <property type="match status" value="1"/>
</dbReference>
<dbReference type="Gene3D" id="3.10.20.770">
    <property type="match status" value="1"/>
</dbReference>
<proteinExistence type="inferred from homology"/>
<evidence type="ECO:0000313" key="3">
    <source>
        <dbReference type="EMBL" id="KAL0158023.1"/>
    </source>
</evidence>
<accession>A0ABD0N8R5</accession>
<comment type="similarity">
    <text evidence="1">Belongs to the PI3/PI4-kinase family.</text>
</comment>
<evidence type="ECO:0000313" key="4">
    <source>
        <dbReference type="Proteomes" id="UP001529510"/>
    </source>
</evidence>
<feature type="non-terminal residue" evidence="3">
    <location>
        <position position="76"/>
    </location>
</feature>
<sequence>MVWKNARNEPLFSALSDPDAYVFTCINMTAEREELEDEQRRLCDVQPFMPILRLVAREGDRVEKLITTQISLLIGK</sequence>
<dbReference type="AlphaFoldDB" id="A0ABD0N8R5"/>
<keyword evidence="4" id="KW-1185">Reference proteome</keyword>
<dbReference type="InterPro" id="IPR003113">
    <property type="entry name" value="PI3K_ABD"/>
</dbReference>